<evidence type="ECO:0000313" key="2">
    <source>
        <dbReference type="EMBL" id="VFK70626.1"/>
    </source>
</evidence>
<name>A0A451A9X0_9GAMM</name>
<proteinExistence type="predicted"/>
<dbReference type="EMBL" id="CAADFZ010000027">
    <property type="protein sequence ID" value="VFK62822.1"/>
    <property type="molecule type" value="Genomic_DNA"/>
</dbReference>
<accession>A0A451A9X0</accession>
<dbReference type="AlphaFoldDB" id="A0A451A9X0"/>
<protein>
    <submittedName>
        <fullName evidence="1">Uncharacterized protein</fullName>
    </submittedName>
</protein>
<gene>
    <name evidence="1" type="ORF">BECKUNK1418G_GA0071005_102723</name>
    <name evidence="2" type="ORF">BECKUNK1418H_GA0071006_103413</name>
</gene>
<sequence length="76" mass="8731">MGCSLRRHRFFWNFCFSDTQPGVAGTKKVAQSVCGWGRAKRAPRSYTLIRWGLASLDPSHPYSKFLDRFTEDFLGN</sequence>
<evidence type="ECO:0000313" key="1">
    <source>
        <dbReference type="EMBL" id="VFK62822.1"/>
    </source>
</evidence>
<organism evidence="1">
    <name type="scientific">Candidatus Kentrum sp. UNK</name>
    <dbReference type="NCBI Taxonomy" id="2126344"/>
    <lineage>
        <taxon>Bacteria</taxon>
        <taxon>Pseudomonadati</taxon>
        <taxon>Pseudomonadota</taxon>
        <taxon>Gammaproteobacteria</taxon>
        <taxon>Candidatus Kentrum</taxon>
    </lineage>
</organism>
<dbReference type="EMBL" id="CAADGD010000034">
    <property type="protein sequence ID" value="VFK70626.1"/>
    <property type="molecule type" value="Genomic_DNA"/>
</dbReference>
<reference evidence="1" key="1">
    <citation type="submission" date="2019-02" db="EMBL/GenBank/DDBJ databases">
        <authorList>
            <person name="Gruber-Vodicka R. H."/>
            <person name="Seah K. B. B."/>
        </authorList>
    </citation>
    <scope>NUCLEOTIDE SEQUENCE</scope>
    <source>
        <strain evidence="2">BECK_BY19</strain>
        <strain evidence="1">BECK_BY8</strain>
    </source>
</reference>